<keyword evidence="3" id="KW-1185">Reference proteome</keyword>
<evidence type="ECO:0000256" key="1">
    <source>
        <dbReference type="SAM" id="Phobius"/>
    </source>
</evidence>
<evidence type="ECO:0008006" key="4">
    <source>
        <dbReference type="Google" id="ProtNLM"/>
    </source>
</evidence>
<organism evidence="2 3">
    <name type="scientific">Arenibacter palladensis</name>
    <dbReference type="NCBI Taxonomy" id="237373"/>
    <lineage>
        <taxon>Bacteria</taxon>
        <taxon>Pseudomonadati</taxon>
        <taxon>Bacteroidota</taxon>
        <taxon>Flavobacteriia</taxon>
        <taxon>Flavobacteriales</taxon>
        <taxon>Flavobacteriaceae</taxon>
        <taxon>Arenibacter</taxon>
    </lineage>
</organism>
<sequence>MKLNKITIGLSMILRMLVRQKIVIILLLLIPAFFLTMVQITTSDRILPFQLASVGEEVFINISEKAISFIFFAVASSGFLVAFLALNLVQKNNDVNRRLILCGYHPIELLISILLALFSVIVVIAIYTGLLTSVFYSIDHLGSFIIGLVLIGFVYGSYGLVIGSLVKAELEGILLIVLLVNIDAGWLQNPLFYAEAQNQLIIKFLPAYFPSQSAIITAVTDFSATVATVNSLVYGFGFLVISMLIFFYKMRMK</sequence>
<keyword evidence="1" id="KW-0472">Membrane</keyword>
<keyword evidence="1" id="KW-1133">Transmembrane helix</keyword>
<feature type="transmembrane region" description="Helical" evidence="1">
    <location>
        <begin position="67"/>
        <end position="89"/>
    </location>
</feature>
<evidence type="ECO:0000313" key="3">
    <source>
        <dbReference type="Proteomes" id="UP000184406"/>
    </source>
</evidence>
<feature type="transmembrane region" description="Helical" evidence="1">
    <location>
        <begin position="231"/>
        <end position="248"/>
    </location>
</feature>
<keyword evidence="1" id="KW-0812">Transmembrane</keyword>
<feature type="transmembrane region" description="Helical" evidence="1">
    <location>
        <begin position="173"/>
        <end position="193"/>
    </location>
</feature>
<gene>
    <name evidence="2" type="ORF">SAMN03080594_101153</name>
</gene>
<feature type="transmembrane region" description="Helical" evidence="1">
    <location>
        <begin position="144"/>
        <end position="166"/>
    </location>
</feature>
<dbReference type="AlphaFoldDB" id="A0A1M4T5Y2"/>
<accession>A0A1M4T5Y2</accession>
<dbReference type="RefSeq" id="WP_143153101.1">
    <property type="nucleotide sequence ID" value="NZ_FQUX01000001.1"/>
</dbReference>
<feature type="transmembrane region" description="Helical" evidence="1">
    <location>
        <begin position="109"/>
        <end position="138"/>
    </location>
</feature>
<dbReference type="EMBL" id="FQUX01000001">
    <property type="protein sequence ID" value="SHE39804.1"/>
    <property type="molecule type" value="Genomic_DNA"/>
</dbReference>
<name>A0A1M4T5Y2_9FLAO</name>
<dbReference type="OrthoDB" id="1430249at2"/>
<evidence type="ECO:0000313" key="2">
    <source>
        <dbReference type="EMBL" id="SHE39804.1"/>
    </source>
</evidence>
<reference evidence="3" key="1">
    <citation type="submission" date="2016-11" db="EMBL/GenBank/DDBJ databases">
        <authorList>
            <person name="Varghese N."/>
            <person name="Submissions S."/>
        </authorList>
    </citation>
    <scope>NUCLEOTIDE SEQUENCE [LARGE SCALE GENOMIC DNA]</scope>
    <source>
        <strain evidence="3">DSM 17539</strain>
    </source>
</reference>
<proteinExistence type="predicted"/>
<dbReference type="Proteomes" id="UP000184406">
    <property type="component" value="Unassembled WGS sequence"/>
</dbReference>
<protein>
    <recommendedName>
        <fullName evidence="4">ABC-2 family transporter protein</fullName>
    </recommendedName>
</protein>